<evidence type="ECO:0000313" key="2">
    <source>
        <dbReference type="Proteomes" id="UP000022910"/>
    </source>
</evidence>
<evidence type="ECO:0000313" key="1">
    <source>
        <dbReference type="EMBL" id="EXX57805.1"/>
    </source>
</evidence>
<reference evidence="1 2" key="1">
    <citation type="submission" date="2014-02" db="EMBL/GenBank/DDBJ databases">
        <title>Single nucleus genome sequencing reveals high similarity among nuclei of an endomycorrhizal fungus.</title>
        <authorList>
            <person name="Lin K."/>
            <person name="Geurts R."/>
            <person name="Zhang Z."/>
            <person name="Limpens E."/>
            <person name="Saunders D.G."/>
            <person name="Mu D."/>
            <person name="Pang E."/>
            <person name="Cao H."/>
            <person name="Cha H."/>
            <person name="Lin T."/>
            <person name="Zhou Q."/>
            <person name="Shang Y."/>
            <person name="Li Y."/>
            <person name="Ivanov S."/>
            <person name="Sharma T."/>
            <person name="Velzen R.V."/>
            <person name="Ruijter N.D."/>
            <person name="Aanen D.K."/>
            <person name="Win J."/>
            <person name="Kamoun S."/>
            <person name="Bisseling T."/>
            <person name="Huang S."/>
        </authorList>
    </citation>
    <scope>NUCLEOTIDE SEQUENCE [LARGE SCALE GENOMIC DNA]</scope>
    <source>
        <strain evidence="2">DAOM197198w</strain>
    </source>
</reference>
<protein>
    <submittedName>
        <fullName evidence="1">Uncharacterized protein</fullName>
    </submittedName>
</protein>
<dbReference type="OrthoDB" id="2375249at2759"/>
<proteinExistence type="predicted"/>
<dbReference type="AlphaFoldDB" id="A0A015IU46"/>
<accession>A0A015IU46</accession>
<name>A0A015IU46_RHIIW</name>
<comment type="caution">
    <text evidence="1">The sequence shown here is derived from an EMBL/GenBank/DDBJ whole genome shotgun (WGS) entry which is preliminary data.</text>
</comment>
<organism evidence="1 2">
    <name type="scientific">Rhizophagus irregularis (strain DAOM 197198w)</name>
    <name type="common">Glomus intraradices</name>
    <dbReference type="NCBI Taxonomy" id="1432141"/>
    <lineage>
        <taxon>Eukaryota</taxon>
        <taxon>Fungi</taxon>
        <taxon>Fungi incertae sedis</taxon>
        <taxon>Mucoromycota</taxon>
        <taxon>Glomeromycotina</taxon>
        <taxon>Glomeromycetes</taxon>
        <taxon>Glomerales</taxon>
        <taxon>Glomeraceae</taxon>
        <taxon>Rhizophagus</taxon>
    </lineage>
</organism>
<dbReference type="HOGENOM" id="CLU_130021_0_0_1"/>
<keyword evidence="2" id="KW-1185">Reference proteome</keyword>
<dbReference type="EMBL" id="JEMT01027241">
    <property type="protein sequence ID" value="EXX57805.1"/>
    <property type="molecule type" value="Genomic_DNA"/>
</dbReference>
<sequence length="126" mass="14574">MDRPKLFQKLIRRLSDYLEDIGNAYVCEFELDPLADFYYPALIPPLSILANRSDIRKKIPISVESAVMGGVRITWEQEEMNDTLMKFLHHPDLVLLKYKPNALYDAFTKTNVLGPGHILALARMFY</sequence>
<dbReference type="Proteomes" id="UP000022910">
    <property type="component" value="Unassembled WGS sequence"/>
</dbReference>
<gene>
    <name evidence="1" type="ORF">RirG_203980</name>
</gene>